<proteinExistence type="predicted"/>
<name>A0A679HCQ5_BACT4</name>
<dbReference type="Pfam" id="PF13516">
    <property type="entry name" value="LRR_6"/>
    <property type="match status" value="1"/>
</dbReference>
<dbReference type="Gene3D" id="3.80.10.10">
    <property type="entry name" value="Ribonuclease Inhibitor"/>
    <property type="match status" value="1"/>
</dbReference>
<dbReference type="InterPro" id="IPR032675">
    <property type="entry name" value="LRR_dom_sf"/>
</dbReference>
<dbReference type="EMBL" id="AP022660">
    <property type="protein sequence ID" value="BCA52214.1"/>
    <property type="molecule type" value="Genomic_DNA"/>
</dbReference>
<dbReference type="InterPro" id="IPR001611">
    <property type="entry name" value="Leu-rich_rpt"/>
</dbReference>
<dbReference type="AlphaFoldDB" id="A0A679HCQ5"/>
<gene>
    <name evidence="1" type="ORF">BatF92_41560</name>
</gene>
<sequence>MQVKMKGSIYLTLFSLFITACTFGNKKHSLEFSQEERALTKLESLFSLPQDSVIQVYDLSNDSISNFPDLSVYNIKSLDLSCNLLDTIVIDNLPKKLERLNLSFNRYKGDLQIKKKSIPYLKELDMSHNDLQAIYIHEALYRILLSYNDLTIACFNHENLRYLDISYNLHMPSEVCFEPTQIDTVIREGVAEGERLVGPISVRYYKPIE</sequence>
<evidence type="ECO:0000313" key="1">
    <source>
        <dbReference type="EMBL" id="BCA52214.1"/>
    </source>
</evidence>
<dbReference type="SUPFAM" id="SSF52047">
    <property type="entry name" value="RNI-like"/>
    <property type="match status" value="1"/>
</dbReference>
<evidence type="ECO:0008006" key="3">
    <source>
        <dbReference type="Google" id="ProtNLM"/>
    </source>
</evidence>
<dbReference type="PROSITE" id="PS51257">
    <property type="entry name" value="PROKAR_LIPOPROTEIN"/>
    <property type="match status" value="1"/>
</dbReference>
<accession>A0A679HCQ5</accession>
<evidence type="ECO:0000313" key="2">
    <source>
        <dbReference type="Proteomes" id="UP000500882"/>
    </source>
</evidence>
<organism evidence="1 2">
    <name type="scientific">Bacteroides thetaiotaomicron</name>
    <dbReference type="NCBI Taxonomy" id="818"/>
    <lineage>
        <taxon>Bacteria</taxon>
        <taxon>Pseudomonadati</taxon>
        <taxon>Bacteroidota</taxon>
        <taxon>Bacteroidia</taxon>
        <taxon>Bacteroidales</taxon>
        <taxon>Bacteroidaceae</taxon>
        <taxon>Bacteroides</taxon>
    </lineage>
</organism>
<protein>
    <recommendedName>
        <fullName evidence="3">Leucine-rich repeat domain-containing protein</fullName>
    </recommendedName>
</protein>
<reference evidence="1 2" key="1">
    <citation type="submission" date="2020-02" db="EMBL/GenBank/DDBJ databases">
        <title>Whole-genome sequencing and comparative analysis of the genomes of Bacteroides thetaiotaomicron and Escherichia coli isolated from a healthy resident in Vietnam.</title>
        <authorList>
            <person name="Mohsin M."/>
            <person name="Tanaka K."/>
            <person name="Kawahara R."/>
            <person name="Kondo S."/>
            <person name="Noguchi H."/>
            <person name="Motooka D."/>
            <person name="Nakamura S."/>
            <person name="Khong D.T."/>
            <person name="Nguyen T.N."/>
            <person name="Tran H.T."/>
            <person name="Yamamoto Y."/>
        </authorList>
    </citation>
    <scope>NUCLEOTIDE SEQUENCE [LARGE SCALE GENOMIC DNA]</scope>
    <source>
        <strain evidence="1 2">F9-2</strain>
    </source>
</reference>
<dbReference type="Proteomes" id="UP000500882">
    <property type="component" value="Chromosome"/>
</dbReference>